<dbReference type="OrthoDB" id="891726at2759"/>
<dbReference type="EMBL" id="SWLB01000016">
    <property type="protein sequence ID" value="KAF3327925.1"/>
    <property type="molecule type" value="Genomic_DNA"/>
</dbReference>
<gene>
    <name evidence="2" type="ORF">FCM35_KLT06531</name>
</gene>
<feature type="chain" id="PRO_5032519645" evidence="1">
    <location>
        <begin position="23"/>
        <end position="109"/>
    </location>
</feature>
<keyword evidence="3" id="KW-1185">Reference proteome</keyword>
<keyword evidence="1" id="KW-0732">Signal</keyword>
<dbReference type="Proteomes" id="UP000623129">
    <property type="component" value="Unassembled WGS sequence"/>
</dbReference>
<evidence type="ECO:0000313" key="3">
    <source>
        <dbReference type="Proteomes" id="UP000623129"/>
    </source>
</evidence>
<sequence length="109" mass="12066">MKPFFLVALILAILLAFGTANAVQFQAFNYANGTAGGTRFDSQIGVRYTKQVMSTSTNFIWKTFNQKPADRKNVPLVIVAVEPDDYVAYMSNNAIHVSASYILRIIPAM</sequence>
<organism evidence="2 3">
    <name type="scientific">Carex littledalei</name>
    <dbReference type="NCBI Taxonomy" id="544730"/>
    <lineage>
        <taxon>Eukaryota</taxon>
        <taxon>Viridiplantae</taxon>
        <taxon>Streptophyta</taxon>
        <taxon>Embryophyta</taxon>
        <taxon>Tracheophyta</taxon>
        <taxon>Spermatophyta</taxon>
        <taxon>Magnoliopsida</taxon>
        <taxon>Liliopsida</taxon>
        <taxon>Poales</taxon>
        <taxon>Cyperaceae</taxon>
        <taxon>Cyperoideae</taxon>
        <taxon>Cariceae</taxon>
        <taxon>Carex</taxon>
        <taxon>Carex subgen. Euthyceras</taxon>
    </lineage>
</organism>
<dbReference type="Pfam" id="PF04450">
    <property type="entry name" value="BSP"/>
    <property type="match status" value="1"/>
</dbReference>
<accession>A0A833QJR2</accession>
<reference evidence="2" key="1">
    <citation type="submission" date="2020-01" db="EMBL/GenBank/DDBJ databases">
        <title>Genome sequence of Kobresia littledalei, the first chromosome-level genome in the family Cyperaceae.</title>
        <authorList>
            <person name="Qu G."/>
        </authorList>
    </citation>
    <scope>NUCLEOTIDE SEQUENCE</scope>
    <source>
        <strain evidence="2">C.B.Clarke</strain>
        <tissue evidence="2">Leaf</tissue>
    </source>
</reference>
<comment type="caution">
    <text evidence="2">The sequence shown here is derived from an EMBL/GenBank/DDBJ whole genome shotgun (WGS) entry which is preliminary data.</text>
</comment>
<evidence type="ECO:0000313" key="2">
    <source>
        <dbReference type="EMBL" id="KAF3327925.1"/>
    </source>
</evidence>
<dbReference type="PANTHER" id="PTHR33321">
    <property type="match status" value="1"/>
</dbReference>
<protein>
    <submittedName>
        <fullName evidence="2">Peptidase of plants and bacteria</fullName>
    </submittedName>
</protein>
<dbReference type="AlphaFoldDB" id="A0A833QJR2"/>
<dbReference type="InterPro" id="IPR007541">
    <property type="entry name" value="Uncharacterised_BSP"/>
</dbReference>
<name>A0A833QJR2_9POAL</name>
<evidence type="ECO:0000256" key="1">
    <source>
        <dbReference type="SAM" id="SignalP"/>
    </source>
</evidence>
<feature type="signal peptide" evidence="1">
    <location>
        <begin position="1"/>
        <end position="22"/>
    </location>
</feature>
<dbReference type="PANTHER" id="PTHR33321:SF12">
    <property type="entry name" value="PLANT BASIC SECRETORY PROTEIN (BSP) FAMILY PROTEIN"/>
    <property type="match status" value="1"/>
</dbReference>
<proteinExistence type="predicted"/>